<reference evidence="1 2" key="1">
    <citation type="journal article" date="2013" name="PLoS Genet.">
        <title>Comparative genome structure, secondary metabolite, and effector coding capacity across Cochliobolus pathogens.</title>
        <authorList>
            <person name="Condon B.J."/>
            <person name="Leng Y."/>
            <person name="Wu D."/>
            <person name="Bushley K.E."/>
            <person name="Ohm R.A."/>
            <person name="Otillar R."/>
            <person name="Martin J."/>
            <person name="Schackwitz W."/>
            <person name="Grimwood J."/>
            <person name="MohdZainudin N."/>
            <person name="Xue C."/>
            <person name="Wang R."/>
            <person name="Manning V.A."/>
            <person name="Dhillon B."/>
            <person name="Tu Z.J."/>
            <person name="Steffenson B.J."/>
            <person name="Salamov A."/>
            <person name="Sun H."/>
            <person name="Lowry S."/>
            <person name="LaButti K."/>
            <person name="Han J."/>
            <person name="Copeland A."/>
            <person name="Lindquist E."/>
            <person name="Barry K."/>
            <person name="Schmutz J."/>
            <person name="Baker S.E."/>
            <person name="Ciuffetti L.M."/>
            <person name="Grigoriev I.V."/>
            <person name="Zhong S."/>
            <person name="Turgeon B.G."/>
        </authorList>
    </citation>
    <scope>NUCLEOTIDE SEQUENCE [LARGE SCALE GENOMIC DNA]</scope>
    <source>
        <strain evidence="1 2">ATCC 44560</strain>
    </source>
</reference>
<sequence>PPWSRTRHSAGVMTYSSPSPGCACRVRKTMSRYRMDMAHARMSPSGYDRP</sequence>
<dbReference type="HOGENOM" id="CLU_3129635_0_0_1"/>
<protein>
    <submittedName>
        <fullName evidence="1">Uncharacterized protein</fullName>
    </submittedName>
</protein>
<dbReference type="GeneID" id="19129059"/>
<name>W6Z4T9_COCMI</name>
<keyword evidence="2" id="KW-1185">Reference proteome</keyword>
<dbReference type="EMBL" id="KI963998">
    <property type="protein sequence ID" value="EUC44753.1"/>
    <property type="molecule type" value="Genomic_DNA"/>
</dbReference>
<feature type="non-terminal residue" evidence="1">
    <location>
        <position position="1"/>
    </location>
</feature>
<dbReference type="OrthoDB" id="10303749at2759"/>
<evidence type="ECO:0000313" key="2">
    <source>
        <dbReference type="Proteomes" id="UP000054032"/>
    </source>
</evidence>
<accession>W6Z4T9</accession>
<dbReference type="Proteomes" id="UP000054032">
    <property type="component" value="Unassembled WGS sequence"/>
</dbReference>
<evidence type="ECO:0000313" key="1">
    <source>
        <dbReference type="EMBL" id="EUC44753.1"/>
    </source>
</evidence>
<proteinExistence type="predicted"/>
<dbReference type="RefSeq" id="XP_007688760.1">
    <property type="nucleotide sequence ID" value="XM_007690570.1"/>
</dbReference>
<dbReference type="AlphaFoldDB" id="W6Z4T9"/>
<organism evidence="1 2">
    <name type="scientific">Bipolaris oryzae ATCC 44560</name>
    <dbReference type="NCBI Taxonomy" id="930090"/>
    <lineage>
        <taxon>Eukaryota</taxon>
        <taxon>Fungi</taxon>
        <taxon>Dikarya</taxon>
        <taxon>Ascomycota</taxon>
        <taxon>Pezizomycotina</taxon>
        <taxon>Dothideomycetes</taxon>
        <taxon>Pleosporomycetidae</taxon>
        <taxon>Pleosporales</taxon>
        <taxon>Pleosporineae</taxon>
        <taxon>Pleosporaceae</taxon>
        <taxon>Bipolaris</taxon>
    </lineage>
</organism>
<gene>
    <name evidence="1" type="ORF">COCMIDRAFT_97430</name>
</gene>
<dbReference type="KEGG" id="bor:COCMIDRAFT_97430"/>